<accession>A0ABN8YVG8</accession>
<protein>
    <recommendedName>
        <fullName evidence="4">Secreted protein</fullName>
    </recommendedName>
</protein>
<evidence type="ECO:0008006" key="4">
    <source>
        <dbReference type="Google" id="ProtNLM"/>
    </source>
</evidence>
<sequence>MHGCHGLLGSLLPSAMWTWCICGSWDARLPSIFFGAVKSTHAPNVLRFSSRCSILSIAGVNWQVTKAVPQRAVPRPPSLLPRSFLEHLLAFTMNLHSFEASGSPFCI</sequence>
<evidence type="ECO:0000256" key="1">
    <source>
        <dbReference type="SAM" id="SignalP"/>
    </source>
</evidence>
<evidence type="ECO:0000313" key="2">
    <source>
        <dbReference type="EMBL" id="CAI9165595.1"/>
    </source>
</evidence>
<reference evidence="2" key="1">
    <citation type="submission" date="2023-04" db="EMBL/GenBank/DDBJ databases">
        <authorList>
            <consortium name="ELIXIR-Norway"/>
        </authorList>
    </citation>
    <scope>NUCLEOTIDE SEQUENCE [LARGE SCALE GENOMIC DNA]</scope>
</reference>
<gene>
    <name evidence="2" type="ORF">MRATA1EN1_LOCUS14557</name>
</gene>
<keyword evidence="3" id="KW-1185">Reference proteome</keyword>
<feature type="chain" id="PRO_5045351404" description="Secreted protein" evidence="1">
    <location>
        <begin position="23"/>
        <end position="107"/>
    </location>
</feature>
<dbReference type="EMBL" id="OX459960">
    <property type="protein sequence ID" value="CAI9165595.1"/>
    <property type="molecule type" value="Genomic_DNA"/>
</dbReference>
<feature type="signal peptide" evidence="1">
    <location>
        <begin position="1"/>
        <end position="22"/>
    </location>
</feature>
<organism evidence="2 3">
    <name type="scientific">Rangifer tarandus platyrhynchus</name>
    <name type="common">Svalbard reindeer</name>
    <dbReference type="NCBI Taxonomy" id="3082113"/>
    <lineage>
        <taxon>Eukaryota</taxon>
        <taxon>Metazoa</taxon>
        <taxon>Chordata</taxon>
        <taxon>Craniata</taxon>
        <taxon>Vertebrata</taxon>
        <taxon>Euteleostomi</taxon>
        <taxon>Mammalia</taxon>
        <taxon>Eutheria</taxon>
        <taxon>Laurasiatheria</taxon>
        <taxon>Artiodactyla</taxon>
        <taxon>Ruminantia</taxon>
        <taxon>Pecora</taxon>
        <taxon>Cervidae</taxon>
        <taxon>Odocoileinae</taxon>
        <taxon>Rangifer</taxon>
    </lineage>
</organism>
<dbReference type="Proteomes" id="UP001176941">
    <property type="component" value="Chromosome 24"/>
</dbReference>
<name>A0ABN8YVG8_RANTA</name>
<evidence type="ECO:0000313" key="3">
    <source>
        <dbReference type="Proteomes" id="UP001176941"/>
    </source>
</evidence>
<proteinExistence type="predicted"/>
<keyword evidence="1" id="KW-0732">Signal</keyword>